<proteinExistence type="predicted"/>
<feature type="non-terminal residue" evidence="1">
    <location>
        <position position="1"/>
    </location>
</feature>
<feature type="non-terminal residue" evidence="1">
    <location>
        <position position="86"/>
    </location>
</feature>
<evidence type="ECO:0000313" key="1">
    <source>
        <dbReference type="EMBL" id="CEK55266.1"/>
    </source>
</evidence>
<dbReference type="AlphaFoldDB" id="A0A0B6YHJ4"/>
<sequence>CNCINVIRAMVNYINLAGSEPPVQRPPLINVQAIRHRTKLIPQQLVLWFSLYGAVDIQMINSRQAVIATANFITAQDIINAFKDHE</sequence>
<protein>
    <submittedName>
        <fullName evidence="1">Uncharacterized protein</fullName>
    </submittedName>
</protein>
<name>A0A0B6YHJ4_9EUPU</name>
<organism evidence="1">
    <name type="scientific">Arion vulgaris</name>
    <dbReference type="NCBI Taxonomy" id="1028688"/>
    <lineage>
        <taxon>Eukaryota</taxon>
        <taxon>Metazoa</taxon>
        <taxon>Spiralia</taxon>
        <taxon>Lophotrochozoa</taxon>
        <taxon>Mollusca</taxon>
        <taxon>Gastropoda</taxon>
        <taxon>Heterobranchia</taxon>
        <taxon>Euthyneura</taxon>
        <taxon>Panpulmonata</taxon>
        <taxon>Eupulmonata</taxon>
        <taxon>Stylommatophora</taxon>
        <taxon>Helicina</taxon>
        <taxon>Arionoidea</taxon>
        <taxon>Arionidae</taxon>
        <taxon>Arion</taxon>
    </lineage>
</organism>
<gene>
    <name evidence="1" type="primary">ORF24773</name>
</gene>
<dbReference type="EMBL" id="HACG01008401">
    <property type="protein sequence ID" value="CEK55266.1"/>
    <property type="molecule type" value="Transcribed_RNA"/>
</dbReference>
<accession>A0A0B6YHJ4</accession>
<reference evidence="1" key="1">
    <citation type="submission" date="2014-12" db="EMBL/GenBank/DDBJ databases">
        <title>Insight into the proteome of Arion vulgaris.</title>
        <authorList>
            <person name="Aradska J."/>
            <person name="Bulat T."/>
            <person name="Smidak R."/>
            <person name="Sarate P."/>
            <person name="Gangsoo J."/>
            <person name="Sialana F."/>
            <person name="Bilban M."/>
            <person name="Lubec G."/>
        </authorList>
    </citation>
    <scope>NUCLEOTIDE SEQUENCE</scope>
    <source>
        <tissue evidence="1">Skin</tissue>
    </source>
</reference>